<dbReference type="EMBL" id="VGLS01000224">
    <property type="protein sequence ID" value="MBM3223925.1"/>
    <property type="molecule type" value="Genomic_DNA"/>
</dbReference>
<protein>
    <recommendedName>
        <fullName evidence="3">HTH IS21-type domain-containing protein</fullName>
    </recommendedName>
</protein>
<dbReference type="AlphaFoldDB" id="A0A937W1B8"/>
<evidence type="ECO:0000313" key="1">
    <source>
        <dbReference type="EMBL" id="MBM3223925.1"/>
    </source>
</evidence>
<comment type="caution">
    <text evidence="1">The sequence shown here is derived from an EMBL/GenBank/DDBJ whole genome shotgun (WGS) entry which is preliminary data.</text>
</comment>
<reference evidence="1" key="1">
    <citation type="submission" date="2019-03" db="EMBL/GenBank/DDBJ databases">
        <title>Lake Tanganyika Metagenome-Assembled Genomes (MAGs).</title>
        <authorList>
            <person name="Tran P."/>
        </authorList>
    </citation>
    <scope>NUCLEOTIDE SEQUENCE</scope>
    <source>
        <strain evidence="1">K_DeepCast_65m_m2_066</strain>
    </source>
</reference>
<name>A0A937W1B8_UNCTE</name>
<evidence type="ECO:0000313" key="2">
    <source>
        <dbReference type="Proteomes" id="UP000712673"/>
    </source>
</evidence>
<gene>
    <name evidence="1" type="ORF">FJZ47_09010</name>
</gene>
<sequence>MARHVGLHRKTVAQYVHAASFVDRARPPSLLDPYKPYLLDSWNKGCRTGMRLYEAIQRQGYRGGRSTVLGYLTPLRKAQGLAPRTRTGPLLPPITDPTGQAVTPRQATWFPLRQPQTLTEDEQHQRIRVHQAHPAFAQALALAQGVAQLLRARQPERRDAWLSRPRRVRSPRFGAWRPVCSATMRPSTLASLDPGAADPSQGISIVSSY</sequence>
<evidence type="ECO:0008006" key="3">
    <source>
        <dbReference type="Google" id="ProtNLM"/>
    </source>
</evidence>
<accession>A0A937W1B8</accession>
<organism evidence="1 2">
    <name type="scientific">Tectimicrobiota bacterium</name>
    <dbReference type="NCBI Taxonomy" id="2528274"/>
    <lineage>
        <taxon>Bacteria</taxon>
        <taxon>Pseudomonadati</taxon>
        <taxon>Nitrospinota/Tectimicrobiota group</taxon>
        <taxon>Candidatus Tectimicrobiota</taxon>
    </lineage>
</organism>
<proteinExistence type="predicted"/>
<dbReference type="Proteomes" id="UP000712673">
    <property type="component" value="Unassembled WGS sequence"/>
</dbReference>